<dbReference type="PIRSF" id="PIRSF037016">
    <property type="entry name" value="Pseudouridin_synth_euk_prd"/>
    <property type="match status" value="1"/>
</dbReference>
<feature type="region of interest" description="Disordered" evidence="4">
    <location>
        <begin position="460"/>
        <end position="507"/>
    </location>
</feature>
<evidence type="ECO:0000256" key="3">
    <source>
        <dbReference type="ARBA" id="ARBA00023235"/>
    </source>
</evidence>
<feature type="compositionally biased region" description="Basic and acidic residues" evidence="4">
    <location>
        <begin position="214"/>
        <end position="238"/>
    </location>
</feature>
<evidence type="ECO:0000256" key="2">
    <source>
        <dbReference type="ARBA" id="ARBA00022694"/>
    </source>
</evidence>
<organism evidence="6 7">
    <name type="scientific">Spraguea lophii (strain 42_110)</name>
    <name type="common">Microsporidian parasite</name>
    <dbReference type="NCBI Taxonomy" id="1358809"/>
    <lineage>
        <taxon>Eukaryota</taxon>
        <taxon>Fungi</taxon>
        <taxon>Fungi incertae sedis</taxon>
        <taxon>Microsporidia</taxon>
        <taxon>Spragueidae</taxon>
        <taxon>Spraguea</taxon>
    </lineage>
</organism>
<gene>
    <name evidence="6" type="ORF">SLOPH_2003</name>
</gene>
<name>S7WA28_SPRLO</name>
<comment type="caution">
    <text evidence="6">The sequence shown here is derived from an EMBL/GenBank/DDBJ whole genome shotgun (WGS) entry which is preliminary data.</text>
</comment>
<dbReference type="InterPro" id="IPR042214">
    <property type="entry name" value="TruD_catalytic"/>
</dbReference>
<dbReference type="InterPro" id="IPR020119">
    <property type="entry name" value="PsdUridine_synth_TruD_CS"/>
</dbReference>
<feature type="domain" description="TRUD" evidence="5">
    <location>
        <begin position="323"/>
        <end position="555"/>
    </location>
</feature>
<dbReference type="PANTHER" id="PTHR13326">
    <property type="entry name" value="TRNA PSEUDOURIDINE SYNTHASE D"/>
    <property type="match status" value="1"/>
</dbReference>
<feature type="compositionally biased region" description="Low complexity" evidence="4">
    <location>
        <begin position="242"/>
        <end position="265"/>
    </location>
</feature>
<reference evidence="7" key="1">
    <citation type="journal article" date="2013" name="PLoS Genet.">
        <title>The genome of Spraguea lophii and the basis of host-microsporidian interactions.</title>
        <authorList>
            <person name="Campbell S.E."/>
            <person name="Williams T.A."/>
            <person name="Yousuf A."/>
            <person name="Soanes D.M."/>
            <person name="Paszkiewicz K.H."/>
            <person name="Williams B.A.P."/>
        </authorList>
    </citation>
    <scope>NUCLEOTIDE SEQUENCE [LARGE SCALE GENOMIC DNA]</scope>
    <source>
        <strain evidence="7">42_110</strain>
    </source>
</reference>
<dbReference type="Gene3D" id="3.30.70.3160">
    <property type="match status" value="1"/>
</dbReference>
<proteinExistence type="inferred from homology"/>
<feature type="region of interest" description="Disordered" evidence="4">
    <location>
        <begin position="206"/>
        <end position="268"/>
    </location>
</feature>
<dbReference type="Gene3D" id="3.30.2350.20">
    <property type="entry name" value="TruD, catalytic domain"/>
    <property type="match status" value="1"/>
</dbReference>
<dbReference type="FunCoup" id="S7WA28">
    <property type="interactions" value="227"/>
</dbReference>
<dbReference type="PROSITE" id="PS01268">
    <property type="entry name" value="UPF0024"/>
    <property type="match status" value="1"/>
</dbReference>
<evidence type="ECO:0000256" key="4">
    <source>
        <dbReference type="SAM" id="MobiDB-lite"/>
    </source>
</evidence>
<dbReference type="GO" id="GO:0001522">
    <property type="term" value="P:pseudouridine synthesis"/>
    <property type="evidence" value="ECO:0007669"/>
    <property type="project" value="InterPro"/>
</dbReference>
<dbReference type="InterPro" id="IPR020103">
    <property type="entry name" value="PsdUridine_synth_cat_dom_sf"/>
</dbReference>
<evidence type="ECO:0000259" key="5">
    <source>
        <dbReference type="PROSITE" id="PS50984"/>
    </source>
</evidence>
<evidence type="ECO:0000313" key="7">
    <source>
        <dbReference type="Proteomes" id="UP000014978"/>
    </source>
</evidence>
<dbReference type="PANTHER" id="PTHR13326:SF21">
    <property type="entry name" value="PSEUDOURIDYLATE SYNTHASE PUS7L"/>
    <property type="match status" value="1"/>
</dbReference>
<dbReference type="HOGENOM" id="CLU_005281_3_0_1"/>
<dbReference type="VEuPathDB" id="MicrosporidiaDB:SLOPH_2003"/>
<dbReference type="AlphaFoldDB" id="S7WA28"/>
<dbReference type="Pfam" id="PF01142">
    <property type="entry name" value="TruD"/>
    <property type="match status" value="2"/>
</dbReference>
<dbReference type="EMBL" id="ATCN01000113">
    <property type="protein sequence ID" value="EPR79790.1"/>
    <property type="molecule type" value="Genomic_DNA"/>
</dbReference>
<accession>S7WA28</accession>
<evidence type="ECO:0000256" key="1">
    <source>
        <dbReference type="ARBA" id="ARBA00007953"/>
    </source>
</evidence>
<dbReference type="GO" id="GO:0005634">
    <property type="term" value="C:nucleus"/>
    <property type="evidence" value="ECO:0007669"/>
    <property type="project" value="TreeGrafter"/>
</dbReference>
<dbReference type="STRING" id="1358809.S7WA28"/>
<dbReference type="OrthoDB" id="447290at2759"/>
<dbReference type="InterPro" id="IPR001656">
    <property type="entry name" value="PsdUridine_synth_TruD"/>
</dbReference>
<protein>
    <submittedName>
        <fullName evidence="6">tRNA pseudouridine synthase D</fullName>
    </submittedName>
</protein>
<dbReference type="GO" id="GO:0008033">
    <property type="term" value="P:tRNA processing"/>
    <property type="evidence" value="ECO:0007669"/>
    <property type="project" value="UniProtKB-KW"/>
</dbReference>
<keyword evidence="2" id="KW-0819">tRNA processing</keyword>
<keyword evidence="7" id="KW-1185">Reference proteome</keyword>
<sequence>NIKDKYDDFIVKEIHTDTICDEYNIIDNNIIREIINIFNTYGNNSDIKCVNDRCDKDINRDSDNRIYNNNNDKDIIIPANTVIPTTTNIAISTDTIIDLLNNISFPFTLYAKDRNDRIYIHNYIKYIPQLKAYNSDGNIILEENNNRSIFECTLKKIGCDTMEAINKIAYKLNINSKDIQFAGNKDKRAITYQRITINNVYYNDIKNYNNNNMRDNDGSNDGGKRDRDDGNGNKRDNDNVDDNNINNHNNENNNTDNNINNSNNNKPLSISTFKNNNNYLKETLYNIKACNRSIGLGSLIGNRFIIRISKDISYLPINEILCFIPNFYGPQRFGINIDNHIVGKLILEKKYYEALELIMQKKENDNPTMIIGKEKYKNKEYKEYLKYFKRGVEKHICVGRIHNCKDKNIYYSIRKEVRSIYVHAYQSYHFNMEVSDRIKKGYTVLDSDMVLIDKQSYNKHNDENNLERGNTNDNTDSLEHDGNNNDITNDDNNNDNINNTTNDNMNMNIKSNKKKKEIAVYYRDVKDKTNISIYDVVLPLKKINNKTHYRKIIVKAENIWYKDKVIGFDLQASSYATIALSKIYSHIK</sequence>
<dbReference type="PROSITE" id="PS50984">
    <property type="entry name" value="TRUD"/>
    <property type="match status" value="1"/>
</dbReference>
<dbReference type="GO" id="GO:0003723">
    <property type="term" value="F:RNA binding"/>
    <property type="evidence" value="ECO:0007669"/>
    <property type="project" value="InterPro"/>
</dbReference>
<comment type="similarity">
    <text evidence="1">Belongs to the pseudouridine synthase TruD family.</text>
</comment>
<dbReference type="SUPFAM" id="SSF55120">
    <property type="entry name" value="Pseudouridine synthase"/>
    <property type="match status" value="2"/>
</dbReference>
<dbReference type="GO" id="GO:0009982">
    <property type="term" value="F:pseudouridine synthase activity"/>
    <property type="evidence" value="ECO:0007669"/>
    <property type="project" value="InterPro"/>
</dbReference>
<keyword evidence="3" id="KW-0413">Isomerase</keyword>
<evidence type="ECO:0000313" key="6">
    <source>
        <dbReference type="EMBL" id="EPR79790.1"/>
    </source>
</evidence>
<feature type="compositionally biased region" description="Low complexity" evidence="4">
    <location>
        <begin position="494"/>
        <end position="507"/>
    </location>
</feature>
<dbReference type="InterPro" id="IPR011760">
    <property type="entry name" value="PsdUridine_synth_TruD_insert"/>
</dbReference>
<feature type="non-terminal residue" evidence="6">
    <location>
        <position position="1"/>
    </location>
</feature>
<dbReference type="Proteomes" id="UP000014978">
    <property type="component" value="Unassembled WGS sequence"/>
</dbReference>
<dbReference type="InParanoid" id="S7WA28"/>